<keyword evidence="3" id="KW-1185">Reference proteome</keyword>
<reference evidence="2 3" key="1">
    <citation type="submission" date="2023-03" db="EMBL/GenBank/DDBJ databases">
        <authorList>
            <person name="Pearce D."/>
        </authorList>
    </citation>
    <scope>NUCLEOTIDE SEQUENCE [LARGE SCALE GENOMIC DNA]</scope>
    <source>
        <strain evidence="2">Msz</strain>
    </source>
</reference>
<evidence type="ECO:0008006" key="4">
    <source>
        <dbReference type="Google" id="ProtNLM"/>
    </source>
</evidence>
<accession>A0ABM9I937</accession>
<evidence type="ECO:0000313" key="1">
    <source>
        <dbReference type="EMBL" id="CAI8824038.1"/>
    </source>
</evidence>
<sequence>MAGVKKLARVLRWNYIRMICASLEGAWLLHFKLARGLLVEKCMRNTTGEDRRNPGEGETHEMLYNYQCVTKL</sequence>
<evidence type="ECO:0000313" key="3">
    <source>
        <dbReference type="Proteomes" id="UP001162030"/>
    </source>
</evidence>
<dbReference type="EMBL" id="OX458333">
    <property type="protein sequence ID" value="CAI8824038.1"/>
    <property type="molecule type" value="Genomic_DNA"/>
</dbReference>
<gene>
    <name evidence="1" type="ORF">MSZNOR_2017</name>
    <name evidence="2" type="ORF">MSZNOR_4820</name>
</gene>
<dbReference type="Proteomes" id="UP001162030">
    <property type="component" value="Chromosome"/>
</dbReference>
<protein>
    <recommendedName>
        <fullName evidence="4">Secreted protein</fullName>
    </recommendedName>
</protein>
<proteinExistence type="predicted"/>
<name>A0ABM9I937_9GAMM</name>
<organism evidence="2 3">
    <name type="scientific">Methylocaldum szegediense</name>
    <dbReference type="NCBI Taxonomy" id="73780"/>
    <lineage>
        <taxon>Bacteria</taxon>
        <taxon>Pseudomonadati</taxon>
        <taxon>Pseudomonadota</taxon>
        <taxon>Gammaproteobacteria</taxon>
        <taxon>Methylococcales</taxon>
        <taxon>Methylococcaceae</taxon>
        <taxon>Methylocaldum</taxon>
    </lineage>
</organism>
<evidence type="ECO:0000313" key="2">
    <source>
        <dbReference type="EMBL" id="CAI8968371.1"/>
    </source>
</evidence>
<dbReference type="EMBL" id="OX458333">
    <property type="protein sequence ID" value="CAI8968371.1"/>
    <property type="molecule type" value="Genomic_DNA"/>
</dbReference>